<protein>
    <submittedName>
        <fullName evidence="1">N-formylglutamate amidohydrolase</fullName>
    </submittedName>
</protein>
<name>A0A364Y3U7_9BACT</name>
<dbReference type="Gene3D" id="3.40.630.40">
    <property type="entry name" value="Zn-dependent exopeptidases"/>
    <property type="match status" value="1"/>
</dbReference>
<reference evidence="1 2" key="1">
    <citation type="submission" date="2018-06" db="EMBL/GenBank/DDBJ databases">
        <title>Chryseolinea flavus sp. nov., a member of the phylum Bacteroidetes isolated from soil.</title>
        <authorList>
            <person name="Li Y."/>
            <person name="Wang J."/>
        </authorList>
    </citation>
    <scope>NUCLEOTIDE SEQUENCE [LARGE SCALE GENOMIC DNA]</scope>
    <source>
        <strain evidence="1 2">SDU1-6</strain>
    </source>
</reference>
<gene>
    <name evidence="1" type="ORF">DQQ10_13970</name>
</gene>
<sequence length="226" mass="25355">MKLAPIITCEHAGNTVPERYAKLFHGVESVLESHRGWDPGAEGVAHQLALQLKAPLHTCRTTRLLIEPNRSLGNHDLFSEFSADLSNAEKDHLVQNIYVAYRHAVVANILDIGAPVVHLSIHTFTPMWNGETRDVDIGLLFDPERKLESDCCARMSAMLKKNLAGYKIKMNEPYRGIDDGFTTFLRTHFRDQEYAGIEIEINQKFVDTPALQKITAELSRSIAATC</sequence>
<proteinExistence type="predicted"/>
<dbReference type="RefSeq" id="WP_112747489.1">
    <property type="nucleotide sequence ID" value="NZ_QMFY01000006.1"/>
</dbReference>
<dbReference type="OrthoDB" id="9815326at2"/>
<evidence type="ECO:0000313" key="1">
    <source>
        <dbReference type="EMBL" id="RAW00689.1"/>
    </source>
</evidence>
<dbReference type="EMBL" id="QMFY01000006">
    <property type="protein sequence ID" value="RAW00689.1"/>
    <property type="molecule type" value="Genomic_DNA"/>
</dbReference>
<dbReference type="Proteomes" id="UP000251889">
    <property type="component" value="Unassembled WGS sequence"/>
</dbReference>
<dbReference type="AlphaFoldDB" id="A0A364Y3U7"/>
<dbReference type="InterPro" id="IPR007709">
    <property type="entry name" value="N-FG_amidohydro"/>
</dbReference>
<keyword evidence="1" id="KW-0378">Hydrolase</keyword>
<evidence type="ECO:0000313" key="2">
    <source>
        <dbReference type="Proteomes" id="UP000251889"/>
    </source>
</evidence>
<dbReference type="GO" id="GO:0016787">
    <property type="term" value="F:hydrolase activity"/>
    <property type="evidence" value="ECO:0007669"/>
    <property type="project" value="UniProtKB-KW"/>
</dbReference>
<keyword evidence="2" id="KW-1185">Reference proteome</keyword>
<organism evidence="1 2">
    <name type="scientific">Pseudochryseolinea flava</name>
    <dbReference type="NCBI Taxonomy" id="2059302"/>
    <lineage>
        <taxon>Bacteria</taxon>
        <taxon>Pseudomonadati</taxon>
        <taxon>Bacteroidota</taxon>
        <taxon>Cytophagia</taxon>
        <taxon>Cytophagales</taxon>
        <taxon>Fulvivirgaceae</taxon>
        <taxon>Pseudochryseolinea</taxon>
    </lineage>
</organism>
<dbReference type="Pfam" id="PF05013">
    <property type="entry name" value="FGase"/>
    <property type="match status" value="1"/>
</dbReference>
<dbReference type="SUPFAM" id="SSF53187">
    <property type="entry name" value="Zn-dependent exopeptidases"/>
    <property type="match status" value="1"/>
</dbReference>
<accession>A0A364Y3U7</accession>
<comment type="caution">
    <text evidence="1">The sequence shown here is derived from an EMBL/GenBank/DDBJ whole genome shotgun (WGS) entry which is preliminary data.</text>
</comment>